<dbReference type="InterPro" id="IPR009057">
    <property type="entry name" value="Homeodomain-like_sf"/>
</dbReference>
<dbReference type="InterPro" id="IPR001347">
    <property type="entry name" value="SIS_dom"/>
</dbReference>
<evidence type="ECO:0000256" key="1">
    <source>
        <dbReference type="ARBA" id="ARBA00023015"/>
    </source>
</evidence>
<proteinExistence type="predicted"/>
<gene>
    <name evidence="5" type="ORF">SAMN05216192_12540</name>
</gene>
<evidence type="ECO:0000256" key="3">
    <source>
        <dbReference type="ARBA" id="ARBA00023163"/>
    </source>
</evidence>
<dbReference type="InterPro" id="IPR047640">
    <property type="entry name" value="RpiR-like"/>
</dbReference>
<keyword evidence="1" id="KW-0805">Transcription regulation</keyword>
<evidence type="ECO:0000256" key="2">
    <source>
        <dbReference type="ARBA" id="ARBA00023125"/>
    </source>
</evidence>
<dbReference type="Gene3D" id="3.40.50.10490">
    <property type="entry name" value="Glucose-6-phosphate isomerase like protein, domain 1"/>
    <property type="match status" value="1"/>
</dbReference>
<dbReference type="EMBL" id="FNDX01000025">
    <property type="protein sequence ID" value="SDJ83390.1"/>
    <property type="molecule type" value="Genomic_DNA"/>
</dbReference>
<feature type="domain" description="HTH rpiR-type" evidence="4">
    <location>
        <begin position="1"/>
        <end position="73"/>
    </location>
</feature>
<dbReference type="PANTHER" id="PTHR30514">
    <property type="entry name" value="GLUCOKINASE"/>
    <property type="match status" value="1"/>
</dbReference>
<dbReference type="Gene3D" id="1.10.10.10">
    <property type="entry name" value="Winged helix-like DNA-binding domain superfamily/Winged helix DNA-binding domain"/>
    <property type="match status" value="1"/>
</dbReference>
<dbReference type="AlphaFoldDB" id="A0A1G8X0W1"/>
<protein>
    <submittedName>
        <fullName evidence="5">Transcriptional regulator, RpiR family</fullName>
    </submittedName>
</protein>
<reference evidence="6" key="1">
    <citation type="submission" date="2016-10" db="EMBL/GenBank/DDBJ databases">
        <authorList>
            <person name="Varghese N."/>
            <person name="Submissions S."/>
        </authorList>
    </citation>
    <scope>NUCLEOTIDE SEQUENCE [LARGE SCALE GENOMIC DNA]</scope>
    <source>
        <strain evidence="6">CGMCC 1.11012</strain>
    </source>
</reference>
<sequence length="277" mass="31723">MYKDWNRRPFSPNQRVIADFIQKNELRVLYMTEQEMADELGISIASVSRFWKAAGYRHAKDFKNSLRFRFESTPSEKMRDAMQRTGGSSLPQMLLDVASHHLQETNRYLNEAHLERAVAALSAARHIYIYSPGPCAGLAELMSYRMARYGLNLKKMAPSGHELMESLMHAGKKDVVLVFGFVQLLPETDVILDYAREAGYFVILITDRLVYPRSQDADIVLYAGRGEVWEFHSMVGPTYIIENLILGVGLLSKDRSLKKLDKLQQLRARYGSRLPRS</sequence>
<dbReference type="GO" id="GO:1901135">
    <property type="term" value="P:carbohydrate derivative metabolic process"/>
    <property type="evidence" value="ECO:0007669"/>
    <property type="project" value="InterPro"/>
</dbReference>
<dbReference type="RefSeq" id="WP_090716460.1">
    <property type="nucleotide sequence ID" value="NZ_CBCSKY010000028.1"/>
</dbReference>
<dbReference type="CDD" id="cd05013">
    <property type="entry name" value="SIS_RpiR"/>
    <property type="match status" value="1"/>
</dbReference>
<name>A0A1G8X0W1_9BACL</name>
<evidence type="ECO:0000259" key="4">
    <source>
        <dbReference type="PROSITE" id="PS51071"/>
    </source>
</evidence>
<dbReference type="InterPro" id="IPR046348">
    <property type="entry name" value="SIS_dom_sf"/>
</dbReference>
<dbReference type="PROSITE" id="PS51071">
    <property type="entry name" value="HTH_RPIR"/>
    <property type="match status" value="1"/>
</dbReference>
<dbReference type="InterPro" id="IPR000281">
    <property type="entry name" value="HTH_RpiR"/>
</dbReference>
<dbReference type="PANTHER" id="PTHR30514:SF18">
    <property type="entry name" value="RPIR-FAMILY TRANSCRIPTIONAL REGULATOR"/>
    <property type="match status" value="1"/>
</dbReference>
<evidence type="ECO:0000313" key="6">
    <source>
        <dbReference type="Proteomes" id="UP000199050"/>
    </source>
</evidence>
<keyword evidence="6" id="KW-1185">Reference proteome</keyword>
<dbReference type="OrthoDB" id="370421at2"/>
<dbReference type="Pfam" id="PF01380">
    <property type="entry name" value="SIS"/>
    <property type="match status" value="1"/>
</dbReference>
<dbReference type="SUPFAM" id="SSF46689">
    <property type="entry name" value="Homeodomain-like"/>
    <property type="match status" value="1"/>
</dbReference>
<keyword evidence="3" id="KW-0804">Transcription</keyword>
<dbReference type="STRING" id="1174501.SAMN05216192_12540"/>
<dbReference type="GO" id="GO:0003677">
    <property type="term" value="F:DNA binding"/>
    <property type="evidence" value="ECO:0007669"/>
    <property type="project" value="UniProtKB-KW"/>
</dbReference>
<organism evidence="5 6">
    <name type="scientific">Paenibacillus typhae</name>
    <dbReference type="NCBI Taxonomy" id="1174501"/>
    <lineage>
        <taxon>Bacteria</taxon>
        <taxon>Bacillati</taxon>
        <taxon>Bacillota</taxon>
        <taxon>Bacilli</taxon>
        <taxon>Bacillales</taxon>
        <taxon>Paenibacillaceae</taxon>
        <taxon>Paenibacillus</taxon>
    </lineage>
</organism>
<dbReference type="InterPro" id="IPR036388">
    <property type="entry name" value="WH-like_DNA-bd_sf"/>
</dbReference>
<dbReference type="GO" id="GO:0003700">
    <property type="term" value="F:DNA-binding transcription factor activity"/>
    <property type="evidence" value="ECO:0007669"/>
    <property type="project" value="InterPro"/>
</dbReference>
<keyword evidence="2" id="KW-0238">DNA-binding</keyword>
<evidence type="ECO:0000313" key="5">
    <source>
        <dbReference type="EMBL" id="SDJ83390.1"/>
    </source>
</evidence>
<dbReference type="Pfam" id="PF01418">
    <property type="entry name" value="HTH_6"/>
    <property type="match status" value="1"/>
</dbReference>
<dbReference type="InterPro" id="IPR035472">
    <property type="entry name" value="RpiR-like_SIS"/>
</dbReference>
<dbReference type="Proteomes" id="UP000199050">
    <property type="component" value="Unassembled WGS sequence"/>
</dbReference>
<dbReference type="SUPFAM" id="SSF53697">
    <property type="entry name" value="SIS domain"/>
    <property type="match status" value="1"/>
</dbReference>
<accession>A0A1G8X0W1</accession>
<dbReference type="GO" id="GO:0097367">
    <property type="term" value="F:carbohydrate derivative binding"/>
    <property type="evidence" value="ECO:0007669"/>
    <property type="project" value="InterPro"/>
</dbReference>